<evidence type="ECO:0000256" key="4">
    <source>
        <dbReference type="ARBA" id="ARBA00022606"/>
    </source>
</evidence>
<evidence type="ECO:0000256" key="6">
    <source>
        <dbReference type="ARBA" id="ARBA00022794"/>
    </source>
</evidence>
<dbReference type="PANTHER" id="PTHR23005">
    <property type="entry name" value="RETINITIS PIGMENTOSA 1 PROTEIN"/>
    <property type="match status" value="1"/>
</dbReference>
<name>A0A9J7JU19_CRIGR</name>
<comment type="function">
    <text evidence="11">Microtubule-associated protein regulating the stability and length of the microtubule-based axoneme of photoreceptors. Required for the differentiation of photoreceptor cells, it plays a role in the organization of the outer segment of rod and cone photoreceptors ensuring the correct orientation and higher-order stacking of outer segment disks along the photoreceptor axoneme.</text>
</comment>
<evidence type="ECO:0000256" key="1">
    <source>
        <dbReference type="ARBA" id="ARBA00004430"/>
    </source>
</evidence>
<sequence length="2123" mass="238507">MSETPSTRFSMIHLTSSEGQVPSPRANITHPVVAKRISFYKSGDPQFGGVKVVVNPRSFKTFDALLDNLSRKVPLPFGVRNISTPRGRHSITRLEELEDGESYLCSHNRKVLPVDLDKARRRPRPWLSSRSISTHVHLSSAAASVPTTAPGMLRAPRRLVVFRNGDPKTRRVVLLNRRVTQTFETFLQYLTQVMQCPVAKLYATDGRKVPSLQAVILSSGAVVAAGREPFKPGNYDIQKYLLPARLPGISHRVYRKGKPVLEKRKMSTHMPSVLSPQIESLASEKTYDCYSECSVAPENYLALEKHDSHNLSTYPDDGVEKSIIFNQDGTMTVVMKVRFKIKEEETVKWTTTVNRAGLSNNDEKNKKSSYPARSDDRPSSLKLTSCSLSEDITDTTQQGSLTEEENTQATAQQAESCSSAVWGNASVDTDIIQGCQKQVKHFYRPPTPGPKRRRQKKSVIGTVTVVSETEVQEKQFSYSEERESGEKSEYHMFTHSCSKMSSVSNKLVQIHSNDELESTLERTKETGLLKSNAINAGAIEITSQKVLKLCHNNGLPSSVSENSVVEEGIVESVVSDKDSIKHFRTYSNTNDKFSSVSADRTLSSGDNWGTDNSISEVPSVESSTVTTRVDRLLNEFSHCGLRELRENRKHGLSSFPSKKKKKSLQQMINSRYKKKVIETKGTSNKVGKINREGMITQGTLSQAPDSPLKGGKPCEECLDTNNFPPQSSLNIKISKNFHKNKLNAFQNPKTQKLLVKRKSRPVKVVSLEGLRKQEIGQGDKVFLHSESNIYKGNLENQSLLNVFNILKENQKVFHRPQSEVEVVTGNLRGVTKKSLVPKRNDLHVTLKNQKKQKVDKLKSGAIVSEQHDTTRADLLASLKKPDFSEGIPHYSVKNYVQRWLQNINQYQDFEHRKSAPLSKNGSNVVNYNSNGFPGSNLHTTSSKRNSFVMESNKHKTKNDTKNQETDKSFIAKDNGMLNKHVCESQDGSLHDSYLVSLRDHCTLSPATINDHSTKSHLSTEKSKSEVSLIYQEMNLATKGQSIEAAIQVDTIGENVPKNCLPALLLQHLEAFVPSNHKNQNGIAQIPGSLADVAFPSTVYNSSTNLLLAWLLVLNLKGNINSFCQSDAHKITSRSAETVALLEVLKHIAITEKADDLKAAVANLVESTKNCGEPSKREQDTVSANCTAASIQSVVKCNESERTQKMLLDEGYSTREDCGSELCVSEMIDKVHNSPHEMCTVNMANSPEDTGNPSNGFFTSNSYTISQPFTNGSILGGTCLLTDGVYSHNACSQKGNIYEAACSSDETYIPTRVCKSTDFVNSKENKCSDNLELTEELKTVNEVPKDLNSLADPMYKNDSNVSMSSQNVSNLSSHSLFLNKTDPEFDKDYSSLEEFKKCSLKKIVDKKKYISFDKEESRTSEEPGSITNSMTSSERNNISELESFEELESQDTDIFKIKVGAKEQPKEESMQKELEARMSLKSLHPSRRNIMEEEKRNTVILETIGRGQVTPPSLDFCYDSYKNTEKKISVGETKVRVKMMVESMENINHTESKKYLRSPVTLDWSGCRPDDKSGHPCKISNDDHNENDDTSQEKEYNRGIVKRAIEKLYGKAEIIKPPFFHGSIHRSQVCPYNPVELQCVKKTNFYDSECQSLVSSEQVSRSSLMFQESQEEGDGDVNGVRDSLGDNTIEHVTKPVEHDKDLMEKEKGELIDNGKWLLRENHLCRVSPDNPGMYGNADTTSVDTLIDKNSTGVPYSHFGDLAPGPTMAELSSSELEEMTQPLEVKCNYFNFPHGSDSEPFCEDFLDVQNKAHPKERIPNHHKEEKGNCPSERVCTSVTQAFVPAGNKVHPVGNDAIKTQPLPRSNITHGALQEGDSLDKLYALCGQHCPILTVIFQPVNEEDRGFAYRKDSDIENSLGFHLWMKTYPFLLQSNKNMLKGESNNVSVSRRLTDNVIGDPFDQLYFKNMVELMAKRMKHKHINSLELEEEINLKEFQLYLKKRFSDSMHTSLLVVEDMNSITLNPRNWTNNLKNVDENNNLINRFQNSRTNPNQVVTENTSYQFPFELFGLAYLLDIWQVEKSLNIRNRNKLEIHYILDGEILFIWEEESLLNVVDIESINEQDDL</sequence>
<dbReference type="GO" id="GO:0042461">
    <property type="term" value="P:photoreceptor cell development"/>
    <property type="evidence" value="ECO:0007669"/>
    <property type="project" value="TreeGrafter"/>
</dbReference>
<comment type="subcellular location">
    <subcellularLocation>
        <location evidence="2">Cell projection</location>
        <location evidence="2">Cilium</location>
        <location evidence="2">Photoreceptor outer segment</location>
    </subcellularLocation>
    <subcellularLocation>
        <location evidence="1">Cytoplasm</location>
        <location evidence="1">Cytoskeleton</location>
        <location evidence="1">Cilium axoneme</location>
    </subcellularLocation>
</comment>
<protein>
    <recommendedName>
        <fullName evidence="12">Oxygen-regulated protein 1</fullName>
    </recommendedName>
</protein>
<dbReference type="RefSeq" id="XP_035294907.1">
    <property type="nucleotide sequence ID" value="XM_035439016.1"/>
</dbReference>
<evidence type="ECO:0000256" key="8">
    <source>
        <dbReference type="ARBA" id="ARBA00023212"/>
    </source>
</evidence>
<keyword evidence="4" id="KW-0716">Sensory transduction</keyword>
<feature type="compositionally biased region" description="Polar residues" evidence="14">
    <location>
        <begin position="1424"/>
        <end position="1435"/>
    </location>
</feature>
<dbReference type="GO" id="GO:0060041">
    <property type="term" value="P:retina development in camera-type eye"/>
    <property type="evidence" value="ECO:0007669"/>
    <property type="project" value="TreeGrafter"/>
</dbReference>
<keyword evidence="3" id="KW-0963">Cytoplasm</keyword>
<dbReference type="CDD" id="cd17147">
    <property type="entry name" value="DCX2_RP1"/>
    <property type="match status" value="1"/>
</dbReference>
<feature type="region of interest" description="Disordered" evidence="14">
    <location>
        <begin position="1570"/>
        <end position="1593"/>
    </location>
</feature>
<keyword evidence="7" id="KW-0969">Cilium</keyword>
<dbReference type="PROSITE" id="PS50309">
    <property type="entry name" value="DC"/>
    <property type="match status" value="2"/>
</dbReference>
<keyword evidence="8" id="KW-0206">Cytoskeleton</keyword>
<accession>A0A9J7JU19</accession>
<evidence type="ECO:0000256" key="5">
    <source>
        <dbReference type="ARBA" id="ARBA00022737"/>
    </source>
</evidence>
<evidence type="ECO:0000259" key="15">
    <source>
        <dbReference type="PROSITE" id="PS50309"/>
    </source>
</evidence>
<reference evidence="16" key="2">
    <citation type="journal article" date="2020" name="Biotechnol. Bioeng.">
        <title>Chromosome-scale scaffolds for the Chinese hamster reference genome assembly to facilitate the study of the CHO epigenome.</title>
        <authorList>
            <person name="Hilliard W."/>
            <person name="MacDonald M."/>
            <person name="Lee K.H."/>
        </authorList>
    </citation>
    <scope>NUCLEOTIDE SEQUENCE [LARGE SCALE GENOMIC DNA]</scope>
    <source>
        <strain evidence="16">17A/GY</strain>
    </source>
</reference>
<keyword evidence="16" id="KW-1185">Reference proteome</keyword>
<evidence type="ECO:0000256" key="11">
    <source>
        <dbReference type="ARBA" id="ARBA00043933"/>
    </source>
</evidence>
<dbReference type="SMART" id="SM00537">
    <property type="entry name" value="DCX"/>
    <property type="match status" value="2"/>
</dbReference>
<evidence type="ECO:0000256" key="12">
    <source>
        <dbReference type="ARBA" id="ARBA00044186"/>
    </source>
</evidence>
<evidence type="ECO:0000256" key="9">
    <source>
        <dbReference type="ARBA" id="ARBA00023273"/>
    </source>
</evidence>
<keyword evidence="6" id="KW-0970">Cilium biogenesis/degradation</keyword>
<dbReference type="KEGG" id="cge:113833778"/>
<feature type="domain" description="Doublecortin" evidence="15">
    <location>
        <begin position="157"/>
        <end position="236"/>
    </location>
</feature>
<gene>
    <name evidence="17" type="primary">LOC113833778</name>
</gene>
<dbReference type="FunFam" id="3.10.20.230:FF:000007">
    <property type="entry name" value="Oxygen-regulated protein 1"/>
    <property type="match status" value="1"/>
</dbReference>
<keyword evidence="9" id="KW-0966">Cell projection</keyword>
<proteinExistence type="predicted"/>
<dbReference type="Gene3D" id="3.10.20.230">
    <property type="entry name" value="Doublecortin domain"/>
    <property type="match status" value="2"/>
</dbReference>
<evidence type="ECO:0000256" key="10">
    <source>
        <dbReference type="ARBA" id="ARBA00023305"/>
    </source>
</evidence>
<dbReference type="GO" id="GO:0035082">
    <property type="term" value="P:axoneme assembly"/>
    <property type="evidence" value="ECO:0007669"/>
    <property type="project" value="TreeGrafter"/>
</dbReference>
<dbReference type="SUPFAM" id="SSF89837">
    <property type="entry name" value="Doublecortin (DC)"/>
    <property type="match status" value="2"/>
</dbReference>
<dbReference type="GO" id="GO:0001917">
    <property type="term" value="C:photoreceptor inner segment"/>
    <property type="evidence" value="ECO:0007669"/>
    <property type="project" value="UniProtKB-ARBA"/>
</dbReference>
<evidence type="ECO:0000256" key="13">
    <source>
        <dbReference type="ARBA" id="ARBA00046756"/>
    </source>
</evidence>
<dbReference type="OrthoDB" id="1738954at2759"/>
<dbReference type="GO" id="GO:0001750">
    <property type="term" value="C:photoreceptor outer segment"/>
    <property type="evidence" value="ECO:0007669"/>
    <property type="project" value="UniProtKB-SubCell"/>
</dbReference>
<dbReference type="GO" id="GO:0005930">
    <property type="term" value="C:axoneme"/>
    <property type="evidence" value="ECO:0007669"/>
    <property type="project" value="UniProtKB-SubCell"/>
</dbReference>
<feature type="domain" description="Doublecortin" evidence="15">
    <location>
        <begin position="35"/>
        <end position="117"/>
    </location>
</feature>
<reference evidence="16" key="1">
    <citation type="journal article" date="2018" name="Biotechnol. Bioeng.">
        <title>A reference genome of the Chinese hamster based on a hybrid assembly strategy.</title>
        <authorList>
            <person name="Rupp O."/>
            <person name="MacDonald M.L."/>
            <person name="Li S."/>
            <person name="Dhiman H."/>
            <person name="Polson S."/>
            <person name="Griep S."/>
            <person name="Heffner K."/>
            <person name="Hernandez I."/>
            <person name="Brinkrolf K."/>
            <person name="Jadhav V."/>
            <person name="Samoudi M."/>
            <person name="Hao H."/>
            <person name="Kingham B."/>
            <person name="Goesmann A."/>
            <person name="Betenbaugh M.J."/>
            <person name="Lewis N.E."/>
            <person name="Borth N."/>
            <person name="Lee K.H."/>
        </authorList>
    </citation>
    <scope>NUCLEOTIDE SEQUENCE [LARGE SCALE GENOMIC DNA]</scope>
    <source>
        <strain evidence="16">17A/GY</strain>
    </source>
</reference>
<feature type="region of interest" description="Disordered" evidence="14">
    <location>
        <begin position="1412"/>
        <end position="1435"/>
    </location>
</feature>
<dbReference type="GO" id="GO:0032391">
    <property type="term" value="C:photoreceptor connecting cilium"/>
    <property type="evidence" value="ECO:0007669"/>
    <property type="project" value="UniProtKB-ARBA"/>
</dbReference>
<dbReference type="FunFam" id="3.10.20.230:FF:000006">
    <property type="entry name" value="Oxygen-regulated protein 1"/>
    <property type="match status" value="1"/>
</dbReference>
<reference evidence="17" key="3">
    <citation type="submission" date="2025-08" db="UniProtKB">
        <authorList>
            <consortium name="RefSeq"/>
        </authorList>
    </citation>
    <scope>IDENTIFICATION</scope>
    <source>
        <strain evidence="17">17A/GY</strain>
        <tissue evidence="17">Liver</tissue>
    </source>
</reference>
<evidence type="ECO:0000256" key="3">
    <source>
        <dbReference type="ARBA" id="ARBA00022490"/>
    </source>
</evidence>
<feature type="compositionally biased region" description="Basic and acidic residues" evidence="14">
    <location>
        <begin position="1570"/>
        <end position="1583"/>
    </location>
</feature>
<organism evidence="16 17">
    <name type="scientific">Cricetulus griseus</name>
    <name type="common">Chinese hamster</name>
    <name type="synonym">Cricetulus barabensis griseus</name>
    <dbReference type="NCBI Taxonomy" id="10029"/>
    <lineage>
        <taxon>Eukaryota</taxon>
        <taxon>Metazoa</taxon>
        <taxon>Chordata</taxon>
        <taxon>Craniata</taxon>
        <taxon>Vertebrata</taxon>
        <taxon>Euteleostomi</taxon>
        <taxon>Mammalia</taxon>
        <taxon>Eutheria</taxon>
        <taxon>Euarchontoglires</taxon>
        <taxon>Glires</taxon>
        <taxon>Rodentia</taxon>
        <taxon>Myomorpha</taxon>
        <taxon>Muroidea</taxon>
        <taxon>Cricetidae</taxon>
        <taxon>Cricetinae</taxon>
        <taxon>Cricetulus</taxon>
    </lineage>
</organism>
<keyword evidence="10" id="KW-0844">Vision</keyword>
<dbReference type="Pfam" id="PF03607">
    <property type="entry name" value="DCX"/>
    <property type="match status" value="2"/>
</dbReference>
<dbReference type="PANTHER" id="PTHR23005:SF4">
    <property type="entry name" value="OXYGEN-REGULATED PROTEIN 1"/>
    <property type="match status" value="1"/>
</dbReference>
<feature type="region of interest" description="Disordered" evidence="14">
    <location>
        <begin position="357"/>
        <end position="407"/>
    </location>
</feature>
<evidence type="ECO:0000256" key="14">
    <source>
        <dbReference type="SAM" id="MobiDB-lite"/>
    </source>
</evidence>
<dbReference type="GO" id="GO:0007601">
    <property type="term" value="P:visual perception"/>
    <property type="evidence" value="ECO:0007669"/>
    <property type="project" value="UniProtKB-KW"/>
</dbReference>
<dbReference type="GO" id="GO:0009416">
    <property type="term" value="P:response to light stimulus"/>
    <property type="evidence" value="ECO:0007669"/>
    <property type="project" value="UniProtKB-ARBA"/>
</dbReference>
<dbReference type="GeneID" id="113833778"/>
<dbReference type="InterPro" id="IPR036572">
    <property type="entry name" value="Doublecortin_dom_sf"/>
</dbReference>
<comment type="subunit">
    <text evidence="13">Interacts (via the doublecortin domains) with microtubules. Interacts with RP1L1. Interacts with MAK.</text>
</comment>
<dbReference type="Proteomes" id="UP001108280">
    <property type="component" value="Chromosome 2"/>
</dbReference>
<evidence type="ECO:0000313" key="17">
    <source>
        <dbReference type="RefSeq" id="XP_035294907.1"/>
    </source>
</evidence>
<evidence type="ECO:0000313" key="16">
    <source>
        <dbReference type="Proteomes" id="UP001108280"/>
    </source>
</evidence>
<keyword evidence="5" id="KW-0677">Repeat</keyword>
<feature type="compositionally biased region" description="Polar residues" evidence="14">
    <location>
        <begin position="381"/>
        <end position="407"/>
    </location>
</feature>
<evidence type="ECO:0000256" key="7">
    <source>
        <dbReference type="ARBA" id="ARBA00023069"/>
    </source>
</evidence>
<evidence type="ECO:0000256" key="2">
    <source>
        <dbReference type="ARBA" id="ARBA00004504"/>
    </source>
</evidence>
<dbReference type="GO" id="GO:0035556">
    <property type="term" value="P:intracellular signal transduction"/>
    <property type="evidence" value="ECO:0007669"/>
    <property type="project" value="InterPro"/>
</dbReference>
<dbReference type="InterPro" id="IPR003533">
    <property type="entry name" value="Doublecortin_dom"/>
</dbReference>